<comment type="similarity">
    <text evidence="1">Belongs to the thioester dehydratase family. FabZ subfamily.</text>
</comment>
<protein>
    <submittedName>
        <fullName evidence="4">3-hydroxyacyl-ACP dehydratase FabZ</fullName>
        <ecNumber evidence="4">4.2.1.59</ecNumber>
    </submittedName>
    <submittedName>
        <fullName evidence="3">Beta-hydroxyacyl-ACP dehydratase</fullName>
    </submittedName>
</protein>
<evidence type="ECO:0000256" key="1">
    <source>
        <dbReference type="ARBA" id="ARBA00009174"/>
    </source>
</evidence>
<dbReference type="InterPro" id="IPR029069">
    <property type="entry name" value="HotDog_dom_sf"/>
</dbReference>
<dbReference type="AlphaFoldDB" id="A0A2C2EIK3"/>
<organism evidence="3 5">
    <name type="scientific">Bacillus cereus</name>
    <dbReference type="NCBI Taxonomy" id="1396"/>
    <lineage>
        <taxon>Bacteria</taxon>
        <taxon>Bacillati</taxon>
        <taxon>Bacillota</taxon>
        <taxon>Bacilli</taxon>
        <taxon>Bacillales</taxon>
        <taxon>Bacillaceae</taxon>
        <taxon>Bacillus</taxon>
        <taxon>Bacillus cereus group</taxon>
    </lineage>
</organism>
<dbReference type="InterPro" id="IPR013114">
    <property type="entry name" value="FabA_FabZ"/>
</dbReference>
<keyword evidence="4" id="KW-0614">Plasmid</keyword>
<dbReference type="Proteomes" id="UP000220226">
    <property type="component" value="Unassembled WGS sequence"/>
</dbReference>
<evidence type="ECO:0000313" key="4">
    <source>
        <dbReference type="EMBL" id="UYW72032.1"/>
    </source>
</evidence>
<sequence length="147" mass="16502">MNFLTHEYVLDILPQRYPFLMVDKVFEFDGSKMICIKNVSGNEPCFQGHFPNKKIFPGVYVTEAMAQSAILLFAQLEGPSVETRNNIPLLYHTNIKFKKIIVPGDQLMISVSVVKKISNAAIVEATVKVNDIKCAYGELTFTLLGDE</sequence>
<dbReference type="Proteomes" id="UP001163707">
    <property type="component" value="Plasmid p1"/>
</dbReference>
<reference evidence="3 5" key="1">
    <citation type="submission" date="2017-09" db="EMBL/GenBank/DDBJ databases">
        <title>Large-scale bioinformatics analysis of Bacillus genomes uncovers conserved roles of natural products in bacterial physiology.</title>
        <authorList>
            <consortium name="Agbiome Team Llc"/>
            <person name="Bleich R.M."/>
            <person name="Grubbs K.J."/>
            <person name="Santa Maria K.C."/>
            <person name="Allen S.E."/>
            <person name="Farag S."/>
            <person name="Shank E.A."/>
            <person name="Bowers A."/>
        </authorList>
    </citation>
    <scope>NUCLEOTIDE SEQUENCE [LARGE SCALE GENOMIC DNA]</scope>
    <source>
        <strain evidence="3 5">AFS025165</strain>
    </source>
</reference>
<proteinExistence type="inferred from homology"/>
<evidence type="ECO:0000313" key="5">
    <source>
        <dbReference type="Proteomes" id="UP000220226"/>
    </source>
</evidence>
<evidence type="ECO:0000313" key="6">
    <source>
        <dbReference type="Proteomes" id="UP001163707"/>
    </source>
</evidence>
<evidence type="ECO:0000313" key="3">
    <source>
        <dbReference type="EMBL" id="PFC72656.1"/>
    </source>
</evidence>
<dbReference type="Pfam" id="PF07977">
    <property type="entry name" value="FabA"/>
    <property type="match status" value="1"/>
</dbReference>
<dbReference type="Gene3D" id="3.10.129.10">
    <property type="entry name" value="Hotdog Thioesterase"/>
    <property type="match status" value="1"/>
</dbReference>
<dbReference type="PANTHER" id="PTHR30272:SF1">
    <property type="entry name" value="3-HYDROXYACYL-[ACYL-CARRIER-PROTEIN] DEHYDRATASE"/>
    <property type="match status" value="1"/>
</dbReference>
<dbReference type="CDD" id="cd01288">
    <property type="entry name" value="FabZ"/>
    <property type="match status" value="1"/>
</dbReference>
<dbReference type="EMBL" id="NTQT01000023">
    <property type="protein sequence ID" value="PFC72656.1"/>
    <property type="molecule type" value="Genomic_DNA"/>
</dbReference>
<accession>A0A2C2EIK3</accession>
<evidence type="ECO:0000256" key="2">
    <source>
        <dbReference type="ARBA" id="ARBA00023239"/>
    </source>
</evidence>
<dbReference type="NCBIfam" id="NF000582">
    <property type="entry name" value="PRK00006.1"/>
    <property type="match status" value="1"/>
</dbReference>
<dbReference type="EC" id="4.2.1.59" evidence="4"/>
<dbReference type="EMBL" id="CP109873">
    <property type="protein sequence ID" value="UYW72032.1"/>
    <property type="molecule type" value="Genomic_DNA"/>
</dbReference>
<keyword evidence="2 4" id="KW-0456">Lyase</keyword>
<dbReference type="SUPFAM" id="SSF54637">
    <property type="entry name" value="Thioesterase/thiol ester dehydrase-isomerase"/>
    <property type="match status" value="1"/>
</dbReference>
<dbReference type="PANTHER" id="PTHR30272">
    <property type="entry name" value="3-HYDROXYACYL-[ACYL-CARRIER-PROTEIN] DEHYDRATASE"/>
    <property type="match status" value="1"/>
</dbReference>
<gene>
    <name evidence="4" type="primary">fabZ</name>
    <name evidence="3" type="ORF">CN290_17775</name>
    <name evidence="4" type="ORF">OK229_28785</name>
</gene>
<dbReference type="GO" id="GO:0019171">
    <property type="term" value="F:(3R)-hydroxyacyl-[acyl-carrier-protein] dehydratase activity"/>
    <property type="evidence" value="ECO:0007669"/>
    <property type="project" value="UniProtKB-EC"/>
</dbReference>
<name>A0A2C2EIK3_BACCE</name>
<reference evidence="4" key="2">
    <citation type="submission" date="2023-02" db="EMBL/GenBank/DDBJ databases">
        <title>Complete Genome Sequence of Bacillus cereus sensu lato isolate BC38B from pepper closely related to the Bacillus anthracis clade.</title>
        <authorList>
            <person name="Abdelli M."/>
            <person name="Cerar Kisek T."/>
            <person name="Falaise C."/>
            <person name="Cumont A."/>
            <person name="Giraud M."/>
            <person name="Chatoux J."/>
            <person name="Rogee S."/>
            <person name="Dadvisard M."/>
            <person name="Larigauderie G."/>
            <person name="Raynaud F."/>
            <person name="Godic Torkar K."/>
            <person name="Ramisse V."/>
        </authorList>
    </citation>
    <scope>NUCLEOTIDE SEQUENCE</scope>
    <source>
        <strain evidence="4">BC38B</strain>
        <plasmid evidence="4">p1</plasmid>
    </source>
</reference>
<geneLocation type="plasmid" evidence="4 6">
    <name>p1</name>
</geneLocation>
<dbReference type="RefSeq" id="WP_016135697.1">
    <property type="nucleotide sequence ID" value="NZ_CP109873.2"/>
</dbReference>